<evidence type="ECO:0000313" key="20">
    <source>
        <dbReference type="Proteomes" id="UP001060336"/>
    </source>
</evidence>
<dbReference type="SUPFAM" id="SSF47384">
    <property type="entry name" value="Homodimeric domain of signal transducing histidine kinase"/>
    <property type="match status" value="1"/>
</dbReference>
<keyword evidence="20" id="KW-1185">Reference proteome</keyword>
<keyword evidence="5" id="KW-0997">Cell inner membrane</keyword>
<dbReference type="SMART" id="SM00387">
    <property type="entry name" value="HATPase_c"/>
    <property type="match status" value="1"/>
</dbReference>
<accession>A0A9J7ARA2</accession>
<comment type="function">
    <text evidence="15">Member of the two-component regulatory system DctB/DctD involved in the transport of C4-dicarboxylates. DctB functions as a membrane-associated protein kinase that phosphorylates DctD in response to environmental signals.</text>
</comment>
<dbReference type="InterPro" id="IPR036890">
    <property type="entry name" value="HATPase_C_sf"/>
</dbReference>
<evidence type="ECO:0000256" key="3">
    <source>
        <dbReference type="ARBA" id="ARBA00012438"/>
    </source>
</evidence>
<dbReference type="GO" id="GO:0005886">
    <property type="term" value="C:plasma membrane"/>
    <property type="evidence" value="ECO:0007669"/>
    <property type="project" value="UniProtKB-SubCell"/>
</dbReference>
<dbReference type="FunFam" id="1.10.287.130:FF:000049">
    <property type="entry name" value="C4-dicarboxylate transport sensor protein DctB"/>
    <property type="match status" value="1"/>
</dbReference>
<evidence type="ECO:0000256" key="6">
    <source>
        <dbReference type="ARBA" id="ARBA00022553"/>
    </source>
</evidence>
<dbReference type="GO" id="GO:0000155">
    <property type="term" value="F:phosphorelay sensor kinase activity"/>
    <property type="evidence" value="ECO:0007669"/>
    <property type="project" value="InterPro"/>
</dbReference>
<keyword evidence="6" id="KW-0597">Phosphoprotein</keyword>
<evidence type="ECO:0000256" key="9">
    <source>
        <dbReference type="ARBA" id="ARBA00022741"/>
    </source>
</evidence>
<comment type="subcellular location">
    <subcellularLocation>
        <location evidence="2">Cell inner membrane</location>
        <topology evidence="2">Multi-pass membrane protein</topology>
    </subcellularLocation>
</comment>
<dbReference type="InterPro" id="IPR029151">
    <property type="entry name" value="Sensor-like_sf"/>
</dbReference>
<dbReference type="CDD" id="cd00082">
    <property type="entry name" value="HisKA"/>
    <property type="match status" value="1"/>
</dbReference>
<evidence type="ECO:0000256" key="8">
    <source>
        <dbReference type="ARBA" id="ARBA00022692"/>
    </source>
</evidence>
<dbReference type="Gene3D" id="3.30.565.10">
    <property type="entry name" value="Histidine kinase-like ATPase, C-terminal domain"/>
    <property type="match status" value="1"/>
</dbReference>
<evidence type="ECO:0000256" key="12">
    <source>
        <dbReference type="ARBA" id="ARBA00022989"/>
    </source>
</evidence>
<evidence type="ECO:0000256" key="16">
    <source>
        <dbReference type="ARBA" id="ARBA00073143"/>
    </source>
</evidence>
<dbReference type="GO" id="GO:0005524">
    <property type="term" value="F:ATP binding"/>
    <property type="evidence" value="ECO:0007669"/>
    <property type="project" value="UniProtKB-KW"/>
</dbReference>
<dbReference type="KEGG" id="naci:NUH88_18620"/>
<dbReference type="AlphaFoldDB" id="A0A9J7ARA2"/>
<dbReference type="SMART" id="SM00388">
    <property type="entry name" value="HisKA"/>
    <property type="match status" value="1"/>
</dbReference>
<reference evidence="19" key="1">
    <citation type="submission" date="2022-08" db="EMBL/GenBank/DDBJ databases">
        <title>Nisaea acidiphila sp. nov., isolated from a marine algal debris and emended description of the genus Nisaea Urios et al. 2008.</title>
        <authorList>
            <person name="Kwon K."/>
        </authorList>
    </citation>
    <scope>NUCLEOTIDE SEQUENCE</scope>
    <source>
        <strain evidence="19">MEBiC11861</strain>
    </source>
</reference>
<keyword evidence="9" id="KW-0547">Nucleotide-binding</keyword>
<evidence type="ECO:0000256" key="2">
    <source>
        <dbReference type="ARBA" id="ARBA00004429"/>
    </source>
</evidence>
<protein>
    <recommendedName>
        <fullName evidence="16">C4-dicarboxylate transport sensor protein DctB</fullName>
        <ecNumber evidence="3">2.7.13.3</ecNumber>
    </recommendedName>
</protein>
<dbReference type="SUPFAM" id="SSF55874">
    <property type="entry name" value="ATPase domain of HSP90 chaperone/DNA topoisomerase II/histidine kinase"/>
    <property type="match status" value="1"/>
</dbReference>
<comment type="catalytic activity">
    <reaction evidence="1">
        <text>ATP + protein L-histidine = ADP + protein N-phospho-L-histidine.</text>
        <dbReference type="EC" id="2.7.13.3"/>
    </reaction>
</comment>
<dbReference type="InterPro" id="IPR003594">
    <property type="entry name" value="HATPase_dom"/>
</dbReference>
<dbReference type="PANTHER" id="PTHR43065">
    <property type="entry name" value="SENSOR HISTIDINE KINASE"/>
    <property type="match status" value="1"/>
</dbReference>
<dbReference type="PROSITE" id="PS50109">
    <property type="entry name" value="HIS_KIN"/>
    <property type="match status" value="1"/>
</dbReference>
<evidence type="ECO:0000313" key="19">
    <source>
        <dbReference type="EMBL" id="UUX49402.1"/>
    </source>
</evidence>
<dbReference type="InterPro" id="IPR005467">
    <property type="entry name" value="His_kinase_dom"/>
</dbReference>
<keyword evidence="12 17" id="KW-1133">Transmembrane helix</keyword>
<proteinExistence type="predicted"/>
<evidence type="ECO:0000256" key="14">
    <source>
        <dbReference type="ARBA" id="ARBA00023136"/>
    </source>
</evidence>
<keyword evidence="13" id="KW-0902">Two-component regulatory system</keyword>
<dbReference type="PRINTS" id="PR00344">
    <property type="entry name" value="BCTRLSENSOR"/>
</dbReference>
<organism evidence="19 20">
    <name type="scientific">Nisaea acidiphila</name>
    <dbReference type="NCBI Taxonomy" id="1862145"/>
    <lineage>
        <taxon>Bacteria</taxon>
        <taxon>Pseudomonadati</taxon>
        <taxon>Pseudomonadota</taxon>
        <taxon>Alphaproteobacteria</taxon>
        <taxon>Rhodospirillales</taxon>
        <taxon>Thalassobaculaceae</taxon>
        <taxon>Nisaea</taxon>
    </lineage>
</organism>
<dbReference type="SUPFAM" id="SSF103190">
    <property type="entry name" value="Sensory domain-like"/>
    <property type="match status" value="1"/>
</dbReference>
<keyword evidence="10" id="KW-0418">Kinase</keyword>
<keyword evidence="11 19" id="KW-0067">ATP-binding</keyword>
<keyword evidence="7" id="KW-0808">Transferase</keyword>
<sequence>MSRVKAKVASIAAVYALAALISGWWVYRFAYVDHLAQLEETGRIRVQQASDRLMGQLSGYVYLVNLLADHPAVVAGVVRDVRASELDDLLEQSVLTYGADDIVVADAKGGIVAASAPDRELLPVADTLLRAALNGRLGVATALDGSRRLFRLSRGVIDRNAPAVGAVLVTLDAAALEFEWGVDPEAICFFDRTRTVLAATRQSLLMRQDGGPELANPAVRPFPRHSIRREGEHEIWSFPDAAELPTEALVVSRTLPQIEMVARGFLDTAPARTAAMLRGLLATAMFGVIGLAGLIAALWRRRMADRLAIESAANARLEERVEQRTAELRVAQDQLVQASKLSALGEMSAGISHELNQPLATIRNFAENGLKFLERGRTDEVRDNLGRISGQVQRIDQIIRNLRSFARKEDENVEPVDLVRTVEHALSLSRPNLEKEGIRLSWDAPSYPVLALGGEIRLQQVIVNILSNAQDALAGAPDKRIRVTLDESRGDAVLSIADSGPGIPEPARVFEPFYTTKELGASKGLGLGLSISYGIIGSFGGELSCTNQAGGGAVFTIRLPLADGSSA</sequence>
<keyword evidence="14 17" id="KW-0472">Membrane</keyword>
<evidence type="ECO:0000259" key="18">
    <source>
        <dbReference type="PROSITE" id="PS50109"/>
    </source>
</evidence>
<dbReference type="EC" id="2.7.13.3" evidence="3"/>
<evidence type="ECO:0000256" key="10">
    <source>
        <dbReference type="ARBA" id="ARBA00022777"/>
    </source>
</evidence>
<gene>
    <name evidence="19" type="ORF">NUH88_18620</name>
</gene>
<keyword evidence="4" id="KW-1003">Cell membrane</keyword>
<evidence type="ECO:0000256" key="7">
    <source>
        <dbReference type="ARBA" id="ARBA00022679"/>
    </source>
</evidence>
<dbReference type="Gene3D" id="1.10.287.130">
    <property type="match status" value="1"/>
</dbReference>
<dbReference type="Gene3D" id="3.30.450.20">
    <property type="entry name" value="PAS domain"/>
    <property type="match status" value="1"/>
</dbReference>
<name>A0A9J7ARA2_9PROT</name>
<dbReference type="PIRSF" id="PIRSF036431">
    <property type="entry name" value="STHK_DctB"/>
    <property type="match status" value="1"/>
</dbReference>
<dbReference type="InterPro" id="IPR036097">
    <property type="entry name" value="HisK_dim/P_sf"/>
</dbReference>
<evidence type="ECO:0000256" key="15">
    <source>
        <dbReference type="ARBA" id="ARBA00059004"/>
    </source>
</evidence>
<dbReference type="EMBL" id="CP102480">
    <property type="protein sequence ID" value="UUX49402.1"/>
    <property type="molecule type" value="Genomic_DNA"/>
</dbReference>
<dbReference type="InterPro" id="IPR004358">
    <property type="entry name" value="Sig_transdc_His_kin-like_C"/>
</dbReference>
<feature type="transmembrane region" description="Helical" evidence="17">
    <location>
        <begin position="275"/>
        <end position="299"/>
    </location>
</feature>
<dbReference type="PANTHER" id="PTHR43065:SF46">
    <property type="entry name" value="C4-DICARBOXYLATE TRANSPORT SENSOR PROTEIN DCTB"/>
    <property type="match status" value="1"/>
</dbReference>
<dbReference type="Proteomes" id="UP001060336">
    <property type="component" value="Chromosome"/>
</dbReference>
<keyword evidence="8 17" id="KW-0812">Transmembrane</keyword>
<dbReference type="InterPro" id="IPR017055">
    <property type="entry name" value="Sig_transdc_His_kinase_DctB"/>
</dbReference>
<dbReference type="RefSeq" id="WP_257768031.1">
    <property type="nucleotide sequence ID" value="NZ_CP102480.1"/>
</dbReference>
<evidence type="ECO:0000256" key="17">
    <source>
        <dbReference type="SAM" id="Phobius"/>
    </source>
</evidence>
<dbReference type="InterPro" id="IPR003661">
    <property type="entry name" value="HisK_dim/P_dom"/>
</dbReference>
<feature type="domain" description="Histidine kinase" evidence="18">
    <location>
        <begin position="350"/>
        <end position="563"/>
    </location>
</feature>
<dbReference type="Pfam" id="PF02518">
    <property type="entry name" value="HATPase_c"/>
    <property type="match status" value="1"/>
</dbReference>
<evidence type="ECO:0000256" key="4">
    <source>
        <dbReference type="ARBA" id="ARBA00022475"/>
    </source>
</evidence>
<evidence type="ECO:0000256" key="13">
    <source>
        <dbReference type="ARBA" id="ARBA00023012"/>
    </source>
</evidence>
<dbReference type="Pfam" id="PF00512">
    <property type="entry name" value="HisKA"/>
    <property type="match status" value="1"/>
</dbReference>
<evidence type="ECO:0000256" key="5">
    <source>
        <dbReference type="ARBA" id="ARBA00022519"/>
    </source>
</evidence>
<evidence type="ECO:0000256" key="11">
    <source>
        <dbReference type="ARBA" id="ARBA00022840"/>
    </source>
</evidence>
<evidence type="ECO:0000256" key="1">
    <source>
        <dbReference type="ARBA" id="ARBA00000085"/>
    </source>
</evidence>